<keyword evidence="7" id="KW-1133">Transmembrane helix</keyword>
<gene>
    <name evidence="10" type="ORF">CKO31_15655</name>
</gene>
<protein>
    <recommendedName>
        <fullName evidence="7">Cytochrome c-type biogenesis protein</fullName>
    </recommendedName>
</protein>
<evidence type="ECO:0000313" key="11">
    <source>
        <dbReference type="Proteomes" id="UP000748752"/>
    </source>
</evidence>
<evidence type="ECO:0000259" key="9">
    <source>
        <dbReference type="Pfam" id="PF03918"/>
    </source>
</evidence>
<dbReference type="InterPro" id="IPR005616">
    <property type="entry name" value="CcmH/CycL/Ccl2/NrfF_N"/>
</dbReference>
<evidence type="ECO:0000256" key="2">
    <source>
        <dbReference type="ARBA" id="ARBA00022617"/>
    </source>
</evidence>
<evidence type="ECO:0000313" key="10">
    <source>
        <dbReference type="EMBL" id="MBK1632146.1"/>
    </source>
</evidence>
<evidence type="ECO:0000256" key="7">
    <source>
        <dbReference type="RuleBase" id="RU364112"/>
    </source>
</evidence>
<feature type="compositionally biased region" description="Low complexity" evidence="8">
    <location>
        <begin position="149"/>
        <end position="176"/>
    </location>
</feature>
<keyword evidence="11" id="KW-1185">Reference proteome</keyword>
<feature type="chain" id="PRO_5044997315" description="Cytochrome c-type biogenesis protein" evidence="7">
    <location>
        <begin position="20"/>
        <end position="176"/>
    </location>
</feature>
<keyword evidence="6 7" id="KW-0408">Iron</keyword>
<sequence length="176" mass="19479">MIRTLLIAALLTFAGAASAYTLEEFRFDSPAQEAQFRDLISKLRCLVCQNESLAGSQAELAQDLRNEVYRMLRAGQSEDEILDFLVARYGDFVLYDPPLKPSTYVLWFGPFVIIGIAAFFMLRAVLRRKPSTEADISDAERERLRALLDSDSSPDGNGPSSATSQATTQATTKQST</sequence>
<dbReference type="Pfam" id="PF03918">
    <property type="entry name" value="CcmH"/>
    <property type="match status" value="1"/>
</dbReference>
<proteinExistence type="inferred from homology"/>
<evidence type="ECO:0000256" key="3">
    <source>
        <dbReference type="ARBA" id="ARBA00022723"/>
    </source>
</evidence>
<keyword evidence="7" id="KW-0812">Transmembrane</keyword>
<dbReference type="InterPro" id="IPR038297">
    <property type="entry name" value="CcmH/CycL/NrfF/Ccl2_sf"/>
</dbReference>
<evidence type="ECO:0000256" key="4">
    <source>
        <dbReference type="ARBA" id="ARBA00022729"/>
    </source>
</evidence>
<dbReference type="PANTHER" id="PTHR47870">
    <property type="entry name" value="CYTOCHROME C-TYPE BIOGENESIS PROTEIN CCMH"/>
    <property type="match status" value="1"/>
</dbReference>
<evidence type="ECO:0000256" key="1">
    <source>
        <dbReference type="ARBA" id="ARBA00010342"/>
    </source>
</evidence>
<keyword evidence="2 7" id="KW-0349">Heme</keyword>
<accession>A0ABS1CJP5</accession>
<keyword evidence="3 7" id="KW-0479">Metal-binding</keyword>
<dbReference type="Proteomes" id="UP000748752">
    <property type="component" value="Unassembled WGS sequence"/>
</dbReference>
<feature type="transmembrane region" description="Helical" evidence="7">
    <location>
        <begin position="104"/>
        <end position="122"/>
    </location>
</feature>
<dbReference type="PANTHER" id="PTHR47870:SF1">
    <property type="entry name" value="CYTOCHROME C-TYPE BIOGENESIS PROTEIN CCMH"/>
    <property type="match status" value="1"/>
</dbReference>
<comment type="function">
    <text evidence="7">Possible subunit of a heme lyase.</text>
</comment>
<dbReference type="EMBL" id="NRRV01000040">
    <property type="protein sequence ID" value="MBK1632146.1"/>
    <property type="molecule type" value="Genomic_DNA"/>
</dbReference>
<dbReference type="CDD" id="cd16378">
    <property type="entry name" value="CcmH_N"/>
    <property type="match status" value="1"/>
</dbReference>
<evidence type="ECO:0000256" key="6">
    <source>
        <dbReference type="ARBA" id="ARBA00023004"/>
    </source>
</evidence>
<feature type="region of interest" description="Disordered" evidence="8">
    <location>
        <begin position="146"/>
        <end position="176"/>
    </location>
</feature>
<keyword evidence="7" id="KW-0472">Membrane</keyword>
<comment type="caution">
    <text evidence="10">The sequence shown here is derived from an EMBL/GenBank/DDBJ whole genome shotgun (WGS) entry which is preliminary data.</text>
</comment>
<dbReference type="Gene3D" id="1.10.8.640">
    <property type="entry name" value="Cytochrome C biogenesis protein"/>
    <property type="match status" value="1"/>
</dbReference>
<feature type="domain" description="CcmH/CycL/Ccl2/NrfF N-terminal" evidence="9">
    <location>
        <begin position="9"/>
        <end position="148"/>
    </location>
</feature>
<organism evidence="10 11">
    <name type="scientific">Thiohalocapsa halophila</name>
    <dbReference type="NCBI Taxonomy" id="69359"/>
    <lineage>
        <taxon>Bacteria</taxon>
        <taxon>Pseudomonadati</taxon>
        <taxon>Pseudomonadota</taxon>
        <taxon>Gammaproteobacteria</taxon>
        <taxon>Chromatiales</taxon>
        <taxon>Chromatiaceae</taxon>
        <taxon>Thiohalocapsa</taxon>
    </lineage>
</organism>
<evidence type="ECO:0000256" key="8">
    <source>
        <dbReference type="SAM" id="MobiDB-lite"/>
    </source>
</evidence>
<reference evidence="10 11" key="1">
    <citation type="journal article" date="2020" name="Microorganisms">
        <title>Osmotic Adaptation and Compatible Solute Biosynthesis of Phototrophic Bacteria as Revealed from Genome Analyses.</title>
        <authorList>
            <person name="Imhoff J.F."/>
            <person name="Rahn T."/>
            <person name="Kunzel S."/>
            <person name="Keller A."/>
            <person name="Neulinger S.C."/>
        </authorList>
    </citation>
    <scope>NUCLEOTIDE SEQUENCE [LARGE SCALE GENOMIC DNA]</scope>
    <source>
        <strain evidence="10 11">DSM 6210</strain>
    </source>
</reference>
<comment type="similarity">
    <text evidence="1 7">Belongs to the CcmH/CycL/Ccl2/NrfF family.</text>
</comment>
<keyword evidence="4 7" id="KW-0732">Signal</keyword>
<feature type="signal peptide" evidence="7">
    <location>
        <begin position="1"/>
        <end position="19"/>
    </location>
</feature>
<dbReference type="InterPro" id="IPR051263">
    <property type="entry name" value="C-type_cytochrome_biogenesis"/>
</dbReference>
<evidence type="ECO:0000256" key="5">
    <source>
        <dbReference type="ARBA" id="ARBA00022748"/>
    </source>
</evidence>
<name>A0ABS1CJP5_9GAMM</name>
<keyword evidence="5" id="KW-0201">Cytochrome c-type biogenesis</keyword>